<evidence type="ECO:0000313" key="2">
    <source>
        <dbReference type="EMBL" id="KAJ7336183.1"/>
    </source>
</evidence>
<evidence type="ECO:0000313" key="3">
    <source>
        <dbReference type="Proteomes" id="UP001218218"/>
    </source>
</evidence>
<dbReference type="AlphaFoldDB" id="A0AAD6ZRK4"/>
<evidence type="ECO:0000256" key="1">
    <source>
        <dbReference type="SAM" id="MobiDB-lite"/>
    </source>
</evidence>
<accession>A0AAD6ZRK4</accession>
<protein>
    <submittedName>
        <fullName evidence="2">Uncharacterized protein</fullName>
    </submittedName>
</protein>
<feature type="compositionally biased region" description="Pro residues" evidence="1">
    <location>
        <begin position="13"/>
        <end position="25"/>
    </location>
</feature>
<feature type="compositionally biased region" description="Acidic residues" evidence="1">
    <location>
        <begin position="456"/>
        <end position="465"/>
    </location>
</feature>
<feature type="compositionally biased region" description="Basic and acidic residues" evidence="1">
    <location>
        <begin position="551"/>
        <end position="583"/>
    </location>
</feature>
<name>A0AAD6ZRK4_9AGAR</name>
<feature type="region of interest" description="Disordered" evidence="1">
    <location>
        <begin position="145"/>
        <end position="588"/>
    </location>
</feature>
<feature type="region of interest" description="Disordered" evidence="1">
    <location>
        <begin position="1"/>
        <end position="32"/>
    </location>
</feature>
<reference evidence="2" key="1">
    <citation type="submission" date="2023-03" db="EMBL/GenBank/DDBJ databases">
        <title>Massive genome expansion in bonnet fungi (Mycena s.s.) driven by repeated elements and novel gene families across ecological guilds.</title>
        <authorList>
            <consortium name="Lawrence Berkeley National Laboratory"/>
            <person name="Harder C.B."/>
            <person name="Miyauchi S."/>
            <person name="Viragh M."/>
            <person name="Kuo A."/>
            <person name="Thoen E."/>
            <person name="Andreopoulos B."/>
            <person name="Lu D."/>
            <person name="Skrede I."/>
            <person name="Drula E."/>
            <person name="Henrissat B."/>
            <person name="Morin E."/>
            <person name="Kohler A."/>
            <person name="Barry K."/>
            <person name="LaButti K."/>
            <person name="Morin E."/>
            <person name="Salamov A."/>
            <person name="Lipzen A."/>
            <person name="Mereny Z."/>
            <person name="Hegedus B."/>
            <person name="Baldrian P."/>
            <person name="Stursova M."/>
            <person name="Weitz H."/>
            <person name="Taylor A."/>
            <person name="Grigoriev I.V."/>
            <person name="Nagy L.G."/>
            <person name="Martin F."/>
            <person name="Kauserud H."/>
        </authorList>
    </citation>
    <scope>NUCLEOTIDE SEQUENCE</scope>
    <source>
        <strain evidence="2">CBHHK002</strain>
    </source>
</reference>
<dbReference type="Proteomes" id="UP001218218">
    <property type="component" value="Unassembled WGS sequence"/>
</dbReference>
<gene>
    <name evidence="2" type="ORF">DFH08DRAFT_283863</name>
</gene>
<feature type="compositionally biased region" description="Low complexity" evidence="1">
    <location>
        <begin position="1"/>
        <end position="12"/>
    </location>
</feature>
<comment type="caution">
    <text evidence="2">The sequence shown here is derived from an EMBL/GenBank/DDBJ whole genome shotgun (WGS) entry which is preliminary data.</text>
</comment>
<feature type="compositionally biased region" description="Low complexity" evidence="1">
    <location>
        <begin position="165"/>
        <end position="209"/>
    </location>
</feature>
<proteinExistence type="predicted"/>
<feature type="region of interest" description="Disordered" evidence="1">
    <location>
        <begin position="717"/>
        <end position="808"/>
    </location>
</feature>
<keyword evidence="3" id="KW-1185">Reference proteome</keyword>
<feature type="compositionally biased region" description="Low complexity" evidence="1">
    <location>
        <begin position="432"/>
        <end position="444"/>
    </location>
</feature>
<sequence>MSTSAAPRSAPRSVPPYTTPSPVSSPVPDLEPDEAWIANKRIQIEAGFQSMIQDAKDRLERTLQALPFDRGDPEWDAKTKGFFKACQDEKDAIRQLAKEELENEIATERLMRGMTIAGLSVDATVKNSVMQEQEAILAMIERERRNSTAGSVSQANVSPGSSGTAAASQQIPQQAPHSQSSHSHSSQQREAPRPTTVPAATSTSSTNAPVWEPPSARSSPEIFKPPVRPYHPEPPPMELRTSPGLPGPHSIPQTSANEGHFGSLGRTTASAAAQERRTTGSGAAPAPNGAPTDNRRMSTAPTGPPPSEGSFGSVGRPTAKERRMSGAGAPSGAPTDNRRMSMAPSAPNSSHRTPTAPLVSPVSARHEPSRQPTAPPVAERPGPPPFNPYSSPARPSASLHRQTSQTWKEATSTPISTESYRPVPSSLRTKPSQSSFHSTSSSNSGVRAEATWAPELTDEPEEEESFERAVPIPSSARSRDPASISENPIATSPPAAREFWTPTITPEEDAQASRFGRDRGGSGLRSSPSLKRKPMPSPFVEVSAPSTAPLDVRKYAEREAAERQETERSWKNLEQSREKEKSVGRVGGARLSTASEQVHRQNEHIAAVIQNLSPVPMLLHLPGPSTLRKPSQPRDRTALRRIFHKDPSPTECRRVIYRMSPLRLLKTPRKKKTRTKAARILRPPQSRCRIPLLPRYQPSRLAAAVVLLPIPIPRPSLPPSLSLHGSASRKTTLTRSCPRVPASIRGGGPLSEEQVASPSRSGAPARFHLGTKLLRPSVNRNDSAWKGSVARNGSESNGFRKLNGKRRK</sequence>
<feature type="compositionally biased region" description="Polar residues" evidence="1">
    <location>
        <begin position="399"/>
        <end position="419"/>
    </location>
</feature>
<dbReference type="EMBL" id="JARIHO010000031">
    <property type="protein sequence ID" value="KAJ7336183.1"/>
    <property type="molecule type" value="Genomic_DNA"/>
</dbReference>
<feature type="compositionally biased region" description="Pro residues" evidence="1">
    <location>
        <begin position="226"/>
        <end position="237"/>
    </location>
</feature>
<feature type="compositionally biased region" description="Polar residues" evidence="1">
    <location>
        <begin position="147"/>
        <end position="164"/>
    </location>
</feature>
<organism evidence="2 3">
    <name type="scientific">Mycena albidolilacea</name>
    <dbReference type="NCBI Taxonomy" id="1033008"/>
    <lineage>
        <taxon>Eukaryota</taxon>
        <taxon>Fungi</taxon>
        <taxon>Dikarya</taxon>
        <taxon>Basidiomycota</taxon>
        <taxon>Agaricomycotina</taxon>
        <taxon>Agaricomycetes</taxon>
        <taxon>Agaricomycetidae</taxon>
        <taxon>Agaricales</taxon>
        <taxon>Marasmiineae</taxon>
        <taxon>Mycenaceae</taxon>
        <taxon>Mycena</taxon>
    </lineage>
</organism>
<feature type="compositionally biased region" description="Low complexity" evidence="1">
    <location>
        <begin position="279"/>
        <end position="292"/>
    </location>
</feature>